<comment type="catalytic activity">
    <reaction evidence="12">
        <text>an all-trans-polyprenyl diphosphate + 4-hydroxybenzoate = a 4-hydroxy-3-(all-trans-polyprenyl)benzoate + diphosphate</text>
        <dbReference type="Rhea" id="RHEA:44504"/>
        <dbReference type="Rhea" id="RHEA-COMP:9514"/>
        <dbReference type="Rhea" id="RHEA-COMP:9564"/>
        <dbReference type="ChEBI" id="CHEBI:17879"/>
        <dbReference type="ChEBI" id="CHEBI:33019"/>
        <dbReference type="ChEBI" id="CHEBI:58914"/>
        <dbReference type="ChEBI" id="CHEBI:78396"/>
        <dbReference type="EC" id="2.5.1.39"/>
    </reaction>
    <physiologicalReaction direction="left-to-right" evidence="12">
        <dbReference type="Rhea" id="RHEA:44505"/>
    </physiologicalReaction>
</comment>
<evidence type="ECO:0000256" key="3">
    <source>
        <dbReference type="ARBA" id="ARBA00005985"/>
    </source>
</evidence>
<proteinExistence type="inferred from homology"/>
<dbReference type="InterPro" id="IPR044878">
    <property type="entry name" value="UbiA_sf"/>
</dbReference>
<dbReference type="FunFam" id="1.20.120.1780:FF:000001">
    <property type="entry name" value="4-hydroxybenzoate octaprenyltransferase"/>
    <property type="match status" value="1"/>
</dbReference>
<evidence type="ECO:0000256" key="5">
    <source>
        <dbReference type="ARBA" id="ARBA00022688"/>
    </source>
</evidence>
<comment type="subcellular location">
    <subcellularLocation>
        <location evidence="2">Membrane</location>
        <topology evidence="2">Multi-pass membrane protein</topology>
    </subcellularLocation>
    <subcellularLocation>
        <location evidence="13">Mitochondrion inner membrane</location>
        <topology evidence="13">Multi-pass membrane protein</topology>
        <orientation evidence="13">Matrix side</orientation>
    </subcellularLocation>
</comment>
<dbReference type="GO" id="GO:0008412">
    <property type="term" value="F:4-hydroxybenzoate polyprenyltransferase activity"/>
    <property type="evidence" value="ECO:0007669"/>
    <property type="project" value="UniProtKB-EC"/>
</dbReference>
<dbReference type="InterPro" id="IPR039653">
    <property type="entry name" value="Prenyltransferase"/>
</dbReference>
<comment type="catalytic activity">
    <reaction evidence="10">
        <text>all-trans-decaprenyl diphosphate + 4-hydroxybenzoate = 4-hydroxy-3-(all-trans-decaprenyl)benzoate + diphosphate</text>
        <dbReference type="Rhea" id="RHEA:44564"/>
        <dbReference type="ChEBI" id="CHEBI:17879"/>
        <dbReference type="ChEBI" id="CHEBI:33019"/>
        <dbReference type="ChEBI" id="CHEBI:60721"/>
        <dbReference type="ChEBI" id="CHEBI:84503"/>
        <dbReference type="EC" id="2.5.1.39"/>
    </reaction>
    <physiologicalReaction direction="left-to-right" evidence="10">
        <dbReference type="Rhea" id="RHEA:44565"/>
    </physiologicalReaction>
</comment>
<keyword evidence="13" id="KW-0496">Mitochondrion</keyword>
<dbReference type="Gene3D" id="1.10.357.140">
    <property type="entry name" value="UbiA prenyltransferase"/>
    <property type="match status" value="1"/>
</dbReference>
<comment type="similarity">
    <text evidence="3 13">Belongs to the UbiA prenyltransferase family.</text>
</comment>
<sequence>MSLRCILSVDKMLFLNMTHPAARGLCGGSAVLSCCSFLSSRKNHTLLARTSTKNRLLKSGLNTTGQFWSELNVSSLLHRATNSHMLALLPVTAGGHHALMKVRSPNMDRKAIIHSQRPEGDKQAQQYFILSPKGLFNASPESWKPYLNLIRLDRPIGTWLLYLPCTWSISLAAAPGCLPDPTMLALMAMGSFFMRGAGCTINDMWDKDFDAKVARTKDRPLACGQLTNFKALTFLGMQLSASLAILLTMNWNTIVLGAGAMIPVIIYPLMKRITYWPQVFLGITLNWGVMIAWSGLHGGLELPGLVLYMSTVMWTIIYDTIYSHQVSQYLSNNSSALGLSHSRVIRRLTFNWGAFMGWSAIQGSPDLAVCLPLYISGIAWTLLYDTIYAQQDKEDDILAGVKSTALKLGENTKPWLLGFGSVMVAGLTTTGILCEQTLPYYLGVTGIAAHLLHQIITVDLNNGEDCSKKFRSNRNLGIMFWIAIMIGNLMKKEKNEDEFEAVKS</sequence>
<dbReference type="PANTHER" id="PTHR11048:SF28">
    <property type="entry name" value="4-HYDROXYBENZOATE POLYPRENYLTRANSFERASE, MITOCHONDRIAL"/>
    <property type="match status" value="1"/>
</dbReference>
<dbReference type="InterPro" id="IPR000537">
    <property type="entry name" value="UbiA_prenyltransferase"/>
</dbReference>
<comment type="cofactor">
    <cofactor evidence="1 13">
        <name>Mg(2+)</name>
        <dbReference type="ChEBI" id="CHEBI:18420"/>
    </cofactor>
</comment>
<evidence type="ECO:0000313" key="15">
    <source>
        <dbReference type="Proteomes" id="UP001208570"/>
    </source>
</evidence>
<dbReference type="PROSITE" id="PS51257">
    <property type="entry name" value="PROKAR_LIPOPROTEIN"/>
    <property type="match status" value="1"/>
</dbReference>
<organism evidence="14 15">
    <name type="scientific">Paralvinella palmiformis</name>
    <dbReference type="NCBI Taxonomy" id="53620"/>
    <lineage>
        <taxon>Eukaryota</taxon>
        <taxon>Metazoa</taxon>
        <taxon>Spiralia</taxon>
        <taxon>Lophotrochozoa</taxon>
        <taxon>Annelida</taxon>
        <taxon>Polychaeta</taxon>
        <taxon>Sedentaria</taxon>
        <taxon>Canalipalpata</taxon>
        <taxon>Terebellida</taxon>
        <taxon>Terebelliformia</taxon>
        <taxon>Alvinellidae</taxon>
        <taxon>Paralvinella</taxon>
    </lineage>
</organism>
<reference evidence="14" key="1">
    <citation type="journal article" date="2023" name="Mol. Biol. Evol.">
        <title>Third-Generation Sequencing Reveals the Adaptive Role of the Epigenome in Three Deep-Sea Polychaetes.</title>
        <authorList>
            <person name="Perez M."/>
            <person name="Aroh O."/>
            <person name="Sun Y."/>
            <person name="Lan Y."/>
            <person name="Juniper S.K."/>
            <person name="Young C.R."/>
            <person name="Angers B."/>
            <person name="Qian P.Y."/>
        </authorList>
    </citation>
    <scope>NUCLEOTIDE SEQUENCE</scope>
    <source>
        <strain evidence="14">P08H-3</strain>
    </source>
</reference>
<dbReference type="HAMAP" id="MF_01635">
    <property type="entry name" value="UbiA"/>
    <property type="match status" value="1"/>
</dbReference>
<dbReference type="PROSITE" id="PS00943">
    <property type="entry name" value="UBIA"/>
    <property type="match status" value="1"/>
</dbReference>
<dbReference type="AlphaFoldDB" id="A0AAD9K6S7"/>
<dbReference type="Pfam" id="PF01040">
    <property type="entry name" value="UbiA"/>
    <property type="match status" value="2"/>
</dbReference>
<keyword evidence="5 13" id="KW-0831">Ubiquinone biosynthesis</keyword>
<dbReference type="InterPro" id="IPR030470">
    <property type="entry name" value="UbiA_prenylTrfase_CS"/>
</dbReference>
<dbReference type="InterPro" id="IPR006370">
    <property type="entry name" value="HB_polyprenyltransferase-like"/>
</dbReference>
<evidence type="ECO:0000256" key="11">
    <source>
        <dbReference type="ARBA" id="ARBA00050454"/>
    </source>
</evidence>
<dbReference type="EMBL" id="JAODUP010000044">
    <property type="protein sequence ID" value="KAK2165931.1"/>
    <property type="molecule type" value="Genomic_DNA"/>
</dbReference>
<comment type="catalytic activity">
    <reaction evidence="11">
        <text>all-trans-nonaprenyl diphosphate + 4-hydroxybenzoate = 4-hydroxy-3-(all-trans-nonaprenyl)benzoate + diphosphate</text>
        <dbReference type="Rhea" id="RHEA:17709"/>
        <dbReference type="ChEBI" id="CHEBI:17879"/>
        <dbReference type="ChEBI" id="CHEBI:33019"/>
        <dbReference type="ChEBI" id="CHEBI:58391"/>
        <dbReference type="ChEBI" id="CHEBI:84502"/>
        <dbReference type="EC" id="2.5.1.39"/>
    </reaction>
    <physiologicalReaction direction="left-to-right" evidence="11">
        <dbReference type="Rhea" id="RHEA:17710"/>
    </physiologicalReaction>
</comment>
<gene>
    <name evidence="14" type="ORF">LSH36_44g08001</name>
</gene>
<keyword evidence="6 13" id="KW-0812">Transmembrane</keyword>
<dbReference type="Proteomes" id="UP001208570">
    <property type="component" value="Unassembled WGS sequence"/>
</dbReference>
<evidence type="ECO:0000256" key="9">
    <source>
        <dbReference type="ARBA" id="ARBA00023229"/>
    </source>
</evidence>
<protein>
    <recommendedName>
        <fullName evidence="13">4-hydroxybenzoate polyprenyltransferase, mitochondrial</fullName>
        <shortName evidence="13">4-HB polyprenyltransferase</shortName>
        <ecNumber evidence="13">2.5.1.39</ecNumber>
    </recommendedName>
    <alternativeName>
        <fullName evidence="13">Para-hydroxybenzoate--polyprenyltransferase</fullName>
        <shortName evidence="13">PHB:PPT</shortName>
        <shortName evidence="13">PHB:polyprenyltransferase</shortName>
    </alternativeName>
</protein>
<accession>A0AAD9K6S7</accession>
<feature type="transmembrane region" description="Helical" evidence="13">
    <location>
        <begin position="279"/>
        <end position="296"/>
    </location>
</feature>
<evidence type="ECO:0000256" key="8">
    <source>
        <dbReference type="ARBA" id="ARBA00023136"/>
    </source>
</evidence>
<evidence type="ECO:0000256" key="10">
    <source>
        <dbReference type="ARBA" id="ARBA00049890"/>
    </source>
</evidence>
<comment type="caution">
    <text evidence="14">The sequence shown here is derived from an EMBL/GenBank/DDBJ whole genome shotgun (WGS) entry which is preliminary data.</text>
</comment>
<dbReference type="PANTHER" id="PTHR11048">
    <property type="entry name" value="PRENYLTRANSFERASES"/>
    <property type="match status" value="1"/>
</dbReference>
<evidence type="ECO:0000256" key="13">
    <source>
        <dbReference type="HAMAP-Rule" id="MF_03189"/>
    </source>
</evidence>
<evidence type="ECO:0000256" key="1">
    <source>
        <dbReference type="ARBA" id="ARBA00001946"/>
    </source>
</evidence>
<keyword evidence="4 13" id="KW-0808">Transferase</keyword>
<dbReference type="GO" id="GO:0005743">
    <property type="term" value="C:mitochondrial inner membrane"/>
    <property type="evidence" value="ECO:0007669"/>
    <property type="project" value="UniProtKB-SubCell"/>
</dbReference>
<keyword evidence="13" id="KW-0999">Mitochondrion inner membrane</keyword>
<feature type="transmembrane region" description="Helical" evidence="13">
    <location>
        <begin position="253"/>
        <end position="270"/>
    </location>
</feature>
<comment type="function">
    <text evidence="13">Catalyzes the prenylation of para-hydroxybenzoate (PHB) with an all-trans polyprenyl group. Mediates the second step in the final reaction sequence of coenzyme Q (CoQ) biosynthesis, which is the condensation of the polyisoprenoid side chain with PHB, generating the first membrane-bound Q intermediate.</text>
</comment>
<evidence type="ECO:0000256" key="2">
    <source>
        <dbReference type="ARBA" id="ARBA00004141"/>
    </source>
</evidence>
<evidence type="ECO:0000256" key="7">
    <source>
        <dbReference type="ARBA" id="ARBA00022989"/>
    </source>
</evidence>
<comment type="pathway">
    <text evidence="13">Cofactor biosynthesis; ubiquinone biosynthesis.</text>
</comment>
<dbReference type="EC" id="2.5.1.39" evidence="13"/>
<keyword evidence="15" id="KW-1185">Reference proteome</keyword>
<evidence type="ECO:0000256" key="6">
    <source>
        <dbReference type="ARBA" id="ARBA00022692"/>
    </source>
</evidence>
<keyword evidence="7 13" id="KW-1133">Transmembrane helix</keyword>
<dbReference type="Gene3D" id="1.20.120.1780">
    <property type="entry name" value="UbiA prenyltransferase"/>
    <property type="match status" value="1"/>
</dbReference>
<evidence type="ECO:0000256" key="4">
    <source>
        <dbReference type="ARBA" id="ARBA00022679"/>
    </source>
</evidence>
<name>A0AAD9K6S7_9ANNE</name>
<evidence type="ECO:0000313" key="14">
    <source>
        <dbReference type="EMBL" id="KAK2165931.1"/>
    </source>
</evidence>
<keyword evidence="9 13" id="KW-0414">Isoprene biosynthesis</keyword>
<keyword evidence="8 13" id="KW-0472">Membrane</keyword>
<dbReference type="GO" id="GO:0006744">
    <property type="term" value="P:ubiquinone biosynthetic process"/>
    <property type="evidence" value="ECO:0007669"/>
    <property type="project" value="UniProtKB-UniRule"/>
</dbReference>
<dbReference type="CDD" id="cd13959">
    <property type="entry name" value="PT_UbiA_COQ2"/>
    <property type="match status" value="1"/>
</dbReference>
<evidence type="ECO:0000256" key="12">
    <source>
        <dbReference type="ARBA" id="ARBA00051182"/>
    </source>
</evidence>
<dbReference type="FunFam" id="1.10.357.140:FF:000003">
    <property type="entry name" value="4-hydroxybenzoate polyprenyltransferase, mitochondrial"/>
    <property type="match status" value="1"/>
</dbReference>
<dbReference type="GO" id="GO:0008299">
    <property type="term" value="P:isoprenoid biosynthetic process"/>
    <property type="evidence" value="ECO:0007669"/>
    <property type="project" value="UniProtKB-UniRule"/>
</dbReference>